<reference evidence="4 5" key="1">
    <citation type="submission" date="2019-12" db="EMBL/GenBank/DDBJ databases">
        <title>Novel species isolated from a subtropical stream in China.</title>
        <authorList>
            <person name="Lu H."/>
        </authorList>
    </citation>
    <scope>NUCLEOTIDE SEQUENCE [LARGE SCALE GENOMIC DNA]</scope>
    <source>
        <strain evidence="4 5">CY42W</strain>
    </source>
</reference>
<evidence type="ECO:0000313" key="5">
    <source>
        <dbReference type="Proteomes" id="UP000642144"/>
    </source>
</evidence>
<dbReference type="InterPro" id="IPR020843">
    <property type="entry name" value="ER"/>
</dbReference>
<dbReference type="Gene3D" id="3.90.180.10">
    <property type="entry name" value="Medium-chain alcohol dehydrogenases, catalytic domain"/>
    <property type="match status" value="1"/>
</dbReference>
<accession>A0ABW9W620</accession>
<comment type="similarity">
    <text evidence="2">Belongs to the zinc-containing alcohol dehydrogenase family. Quinone oxidoreductase subfamily.</text>
</comment>
<dbReference type="InterPro" id="IPR051603">
    <property type="entry name" value="Zinc-ADH_QOR/CCCR"/>
</dbReference>
<dbReference type="PANTHER" id="PTHR44154">
    <property type="entry name" value="QUINONE OXIDOREDUCTASE"/>
    <property type="match status" value="1"/>
</dbReference>
<keyword evidence="2" id="KW-0560">Oxidoreductase</keyword>
<gene>
    <name evidence="4" type="ORF">GTP69_24160</name>
</gene>
<comment type="caution">
    <text evidence="4">The sequence shown here is derived from an EMBL/GenBank/DDBJ whole genome shotgun (WGS) entry which is preliminary data.</text>
</comment>
<dbReference type="SUPFAM" id="SSF51735">
    <property type="entry name" value="NAD(P)-binding Rossmann-fold domains"/>
    <property type="match status" value="1"/>
</dbReference>
<name>A0ABW9W620_9BURK</name>
<dbReference type="InterPro" id="IPR013154">
    <property type="entry name" value="ADH-like_N"/>
</dbReference>
<proteinExistence type="inferred from homology"/>
<dbReference type="Proteomes" id="UP000642144">
    <property type="component" value="Unassembled WGS sequence"/>
</dbReference>
<keyword evidence="1" id="KW-0521">NADP</keyword>
<dbReference type="InterPro" id="IPR014182">
    <property type="entry name" value="ADH_Zn_typ-1"/>
</dbReference>
<dbReference type="CDD" id="cd08252">
    <property type="entry name" value="AL_MDR"/>
    <property type="match status" value="1"/>
</dbReference>
<feature type="domain" description="Enoyl reductase (ER)" evidence="3">
    <location>
        <begin position="19"/>
        <end position="340"/>
    </location>
</feature>
<dbReference type="PANTHER" id="PTHR44154:SF1">
    <property type="entry name" value="QUINONE OXIDOREDUCTASE"/>
    <property type="match status" value="1"/>
</dbReference>
<dbReference type="EMBL" id="WWCT01000023">
    <property type="protein sequence ID" value="MYN29499.1"/>
    <property type="molecule type" value="Genomic_DNA"/>
</dbReference>
<dbReference type="NCBIfam" id="TIGR02817">
    <property type="entry name" value="adh_fam_1"/>
    <property type="match status" value="1"/>
</dbReference>
<evidence type="ECO:0000256" key="1">
    <source>
        <dbReference type="ARBA" id="ARBA00022857"/>
    </source>
</evidence>
<dbReference type="Pfam" id="PF08240">
    <property type="entry name" value="ADH_N"/>
    <property type="match status" value="1"/>
</dbReference>
<dbReference type="Gene3D" id="3.40.50.720">
    <property type="entry name" value="NAD(P)-binding Rossmann-like Domain"/>
    <property type="match status" value="1"/>
</dbReference>
<evidence type="ECO:0000259" key="3">
    <source>
        <dbReference type="SMART" id="SM00829"/>
    </source>
</evidence>
<dbReference type="SUPFAM" id="SSF50129">
    <property type="entry name" value="GroES-like"/>
    <property type="match status" value="1"/>
</dbReference>
<keyword evidence="5" id="KW-1185">Reference proteome</keyword>
<protein>
    <recommendedName>
        <fullName evidence="2">Zinc-type alcohol dehydrogenase-like protein</fullName>
    </recommendedName>
</protein>
<dbReference type="Pfam" id="PF13602">
    <property type="entry name" value="ADH_zinc_N_2"/>
    <property type="match status" value="1"/>
</dbReference>
<dbReference type="InterPro" id="IPR036291">
    <property type="entry name" value="NAD(P)-bd_dom_sf"/>
</dbReference>
<keyword evidence="2" id="KW-0862">Zinc</keyword>
<dbReference type="SMART" id="SM00829">
    <property type="entry name" value="PKS_ER"/>
    <property type="match status" value="1"/>
</dbReference>
<keyword evidence="2" id="KW-0479">Metal-binding</keyword>
<evidence type="ECO:0000256" key="2">
    <source>
        <dbReference type="RuleBase" id="RU364000"/>
    </source>
</evidence>
<sequence>MTHTSTMTAIGFTRSMPIQATNSLFIFDAAYPEAMPNDLIVKVGAVSVNPVDAKVRVRAAAEISLDVPRVLGYDAVGTVVGLGAAVSGFKLGDRVYYAGEIDRPGSNAEYQAVDSRLAAIAPNKISDAEAAALPLTALTGWEALFDRLRIDPHGSPKTLLVIGGAGGVGSITIQLAKILTRLTVIATASRPESAAWCREMGADHVADHNDLIASVRAQGIETVDYILNAADTIGHWDAMAELIAPQGMICSIVEFDGGVNLTKLQAKSAGFVWELMFTRSLFKTADIAKQGIILGDVAKLVNEGKIRSPLTKTLNGFSVESFQEAHLAIESGKTIGKISITYTRQHPIG</sequence>
<dbReference type="InterPro" id="IPR011032">
    <property type="entry name" value="GroES-like_sf"/>
</dbReference>
<organism evidence="4 5">
    <name type="scientific">Duganella levis</name>
    <dbReference type="NCBI Taxonomy" id="2692169"/>
    <lineage>
        <taxon>Bacteria</taxon>
        <taxon>Pseudomonadati</taxon>
        <taxon>Pseudomonadota</taxon>
        <taxon>Betaproteobacteria</taxon>
        <taxon>Burkholderiales</taxon>
        <taxon>Oxalobacteraceae</taxon>
        <taxon>Telluria group</taxon>
        <taxon>Duganella</taxon>
    </lineage>
</organism>
<evidence type="ECO:0000313" key="4">
    <source>
        <dbReference type="EMBL" id="MYN29499.1"/>
    </source>
</evidence>